<dbReference type="Pfam" id="PF01471">
    <property type="entry name" value="PG_binding_1"/>
    <property type="match status" value="1"/>
</dbReference>
<feature type="region of interest" description="Disordered" evidence="1">
    <location>
        <begin position="21"/>
        <end position="59"/>
    </location>
</feature>
<dbReference type="eggNOG" id="COG4946">
    <property type="taxonomic scope" value="Bacteria"/>
</dbReference>
<dbReference type="SUPFAM" id="SSF47090">
    <property type="entry name" value="PGBD-like"/>
    <property type="match status" value="1"/>
</dbReference>
<reference evidence="4" key="1">
    <citation type="submission" date="2008-12" db="EMBL/GenBank/DDBJ databases">
        <title>Complete sequence of Chloroflexus aggregans DSM 9485.</title>
        <authorList>
            <consortium name="US DOE Joint Genome Institute"/>
            <person name="Lucas S."/>
            <person name="Copeland A."/>
            <person name="Lapidus A."/>
            <person name="Glavina del Rio T."/>
            <person name="Dalin E."/>
            <person name="Tice H."/>
            <person name="Pitluck S."/>
            <person name="Foster B."/>
            <person name="Larimer F."/>
            <person name="Land M."/>
            <person name="Hauser L."/>
            <person name="Kyrpides N."/>
            <person name="Mikhailova N."/>
            <person name="Bryant D."/>
            <person name="Richardson P."/>
        </authorList>
    </citation>
    <scope>NUCLEOTIDE SEQUENCE</scope>
    <source>
        <strain evidence="4">DSM 9485</strain>
    </source>
</reference>
<evidence type="ECO:0000313" key="4">
    <source>
        <dbReference type="EMBL" id="ACL24315.1"/>
    </source>
</evidence>
<dbReference type="SUPFAM" id="SSF82171">
    <property type="entry name" value="DPP6 N-terminal domain-like"/>
    <property type="match status" value="1"/>
</dbReference>
<organism evidence="4 5">
    <name type="scientific">Chloroflexus aggregans (strain MD-66 / DSM 9485)</name>
    <dbReference type="NCBI Taxonomy" id="326427"/>
    <lineage>
        <taxon>Bacteria</taxon>
        <taxon>Bacillati</taxon>
        <taxon>Chloroflexota</taxon>
        <taxon>Chloroflexia</taxon>
        <taxon>Chloroflexales</taxon>
        <taxon>Chloroflexineae</taxon>
        <taxon>Chloroflexaceae</taxon>
        <taxon>Chloroflexus</taxon>
    </lineage>
</organism>
<evidence type="ECO:0000256" key="1">
    <source>
        <dbReference type="SAM" id="MobiDB-lite"/>
    </source>
</evidence>
<protein>
    <submittedName>
        <fullName evidence="4">Peptidoglycan-binding domain 1 protein</fullName>
    </submittedName>
</protein>
<dbReference type="STRING" id="326427.Cagg_1408"/>
<feature type="compositionally biased region" description="Polar residues" evidence="1">
    <location>
        <begin position="21"/>
        <end position="33"/>
    </location>
</feature>
<dbReference type="HOGENOM" id="CLU_570739_0_0_0"/>
<name>B8G8Q3_CHLAD</name>
<gene>
    <name evidence="4" type="ordered locus">Cagg_1408</name>
</gene>
<dbReference type="Proteomes" id="UP000002508">
    <property type="component" value="Chromosome"/>
</dbReference>
<dbReference type="KEGG" id="cag:Cagg_1408"/>
<dbReference type="InterPro" id="IPR002477">
    <property type="entry name" value="Peptidoglycan-bd-like"/>
</dbReference>
<feature type="domain" description="Peptidoglycan binding-like" evidence="3">
    <location>
        <begin position="417"/>
        <end position="458"/>
    </location>
</feature>
<sequence>MKQRWLSWWIALILLASCTSASPTPVPLSTATPSGERPTRTPHPQPITPTAAQPTATPMTNLPAPVYLLQNDQVMRLAPNGQQLTQITYELQPVRELSVANNGTLVYVTENDLIALDGTGRRVVIDAQTISRPRISPDGQRVVYRLDDPTPDLLGTDAPSGVYISELRGGQPRLLQADDPEPVTPDFSKPAWRYIPVSWSPDGQRLLLYAVMQPEIGIPGGEVVIIGPDDRVVRAFSCCEEEIWSVNGDELTVAGGGPDPDLRFGLYRIDVEHGTESPVVARSEAIIPLVRAPQRMADGDIYAFIELVPVQAYQWDYPFRPQMVRVGNDGIITPIRPERLGEPLLNLWNPQARGALVQFAEQANLIWLPTDPTLPIVTTVANGVAAAWTPTADLSIRPCDGFATISPQPANHRQFDPAVADLQGRLATLGFDPGPIDGLFGPTTATAVQAFRIATGLPAGDSIDCVAWQSLLTRSTAQ</sequence>
<dbReference type="Gene3D" id="2.120.10.30">
    <property type="entry name" value="TolB, C-terminal domain"/>
    <property type="match status" value="1"/>
</dbReference>
<evidence type="ECO:0000259" key="3">
    <source>
        <dbReference type="Pfam" id="PF01471"/>
    </source>
</evidence>
<dbReference type="PROSITE" id="PS51257">
    <property type="entry name" value="PROKAR_LIPOPROTEIN"/>
    <property type="match status" value="1"/>
</dbReference>
<dbReference type="RefSeq" id="WP_012616679.1">
    <property type="nucleotide sequence ID" value="NC_011831.1"/>
</dbReference>
<feature type="signal peptide" evidence="2">
    <location>
        <begin position="1"/>
        <end position="21"/>
    </location>
</feature>
<dbReference type="OrthoDB" id="9811296at2"/>
<dbReference type="EMBL" id="CP001337">
    <property type="protein sequence ID" value="ACL24315.1"/>
    <property type="molecule type" value="Genomic_DNA"/>
</dbReference>
<feature type="compositionally biased region" description="Low complexity" evidence="1">
    <location>
        <begin position="48"/>
        <end position="59"/>
    </location>
</feature>
<dbReference type="AlphaFoldDB" id="B8G8Q3"/>
<evidence type="ECO:0000256" key="2">
    <source>
        <dbReference type="SAM" id="SignalP"/>
    </source>
</evidence>
<feature type="chain" id="PRO_5002870078" evidence="2">
    <location>
        <begin position="22"/>
        <end position="478"/>
    </location>
</feature>
<dbReference type="InterPro" id="IPR011042">
    <property type="entry name" value="6-blade_b-propeller_TolB-like"/>
</dbReference>
<keyword evidence="5" id="KW-1185">Reference proteome</keyword>
<dbReference type="eggNOG" id="COG3409">
    <property type="taxonomic scope" value="Bacteria"/>
</dbReference>
<keyword evidence="2" id="KW-0732">Signal</keyword>
<dbReference type="InterPro" id="IPR036366">
    <property type="entry name" value="PGBDSf"/>
</dbReference>
<proteinExistence type="predicted"/>
<dbReference type="Gene3D" id="1.10.101.10">
    <property type="entry name" value="PGBD-like superfamily/PGBD"/>
    <property type="match status" value="1"/>
</dbReference>
<evidence type="ECO:0000313" key="5">
    <source>
        <dbReference type="Proteomes" id="UP000002508"/>
    </source>
</evidence>
<accession>B8G8Q3</accession>
<dbReference type="InterPro" id="IPR036365">
    <property type="entry name" value="PGBD-like_sf"/>
</dbReference>